<dbReference type="InterPro" id="IPR039514">
    <property type="entry name" value="6GAL-like"/>
</dbReference>
<dbReference type="PANTHER" id="PTHR42767:SF1">
    <property type="entry name" value="ENDO-BETA-1,6-GALACTANASE-LIKE DOMAIN-CONTAINING PROTEIN"/>
    <property type="match status" value="1"/>
</dbReference>
<feature type="domain" description="Endo-beta-1,6-galactanase-like" evidence="2">
    <location>
        <begin position="65"/>
        <end position="317"/>
    </location>
</feature>
<accession>A0A9C7UPG5</accession>
<keyword evidence="4" id="KW-1185">Reference proteome</keyword>
<gene>
    <name evidence="3" type="ORF">GpartN1_g2690.t1</name>
</gene>
<reference evidence="3" key="1">
    <citation type="journal article" date="2022" name="Proc. Natl. Acad. Sci. U.S.A.">
        <title>Life cycle and functional genomics of the unicellular red alga Galdieria for elucidating algal and plant evolution and industrial use.</title>
        <authorList>
            <person name="Hirooka S."/>
            <person name="Itabashi T."/>
            <person name="Ichinose T.M."/>
            <person name="Onuma R."/>
            <person name="Fujiwara T."/>
            <person name="Yamashita S."/>
            <person name="Jong L.W."/>
            <person name="Tomita R."/>
            <person name="Iwane A.H."/>
            <person name="Miyagishima S.Y."/>
        </authorList>
    </citation>
    <scope>NUCLEOTIDE SEQUENCE</scope>
    <source>
        <strain evidence="3">NBRC 102759</strain>
    </source>
</reference>
<dbReference type="Gene3D" id="3.20.20.80">
    <property type="entry name" value="Glycosidases"/>
    <property type="match status" value="1"/>
</dbReference>
<sequence>MAGYKLSIVSLVILYLFAVVNAYKLNPGPYVGNDSLTLDPCLSKCSSNDTINDCNHKCHCAVQETVMIDATAKQQKFHGFGINLAWFAFVMGRAPETVRNQIADLLFDKENGLGLNVVRYEIPGGENPRFFFMHERERLPGYEPVPGVYDWSADESQRWFLMAAIQRGVEIQEAMAYSPPYWMTYSGSTTGGPKGYPNFNINYKDQFVDYLVTVVKHFYEHFNVTFSTLEMFNEPLADYWTFGNRQEGCHIGLDTQQILIPILHKKLQEANIPTKIAAADDYSIDQTLFTVLAYNETGIIRDLHQVNTHTYAGNRRAQLHEAMLDVKKPLWVSEYGNGDNSGLLTARHIMKDIQKLEPEVWCYWQGVDMAGSGWGPLEANLNNVGDYSFYATPKYYTFGQFTRFLKPGSTFVSTSDPLTLAAIRDDTLTLVTMNCGNVTFDVSSFSNMKYQEAQVWYSVPWKGLYFDKVGTFLVEDGKVTLNLPVAGVSSIVIQ</sequence>
<dbReference type="SUPFAM" id="SSF51445">
    <property type="entry name" value="(Trans)glycosidases"/>
    <property type="match status" value="1"/>
</dbReference>
<dbReference type="InterPro" id="IPR017853">
    <property type="entry name" value="GH"/>
</dbReference>
<comment type="caution">
    <text evidence="3">The sequence shown here is derived from an EMBL/GenBank/DDBJ whole genome shotgun (WGS) entry which is preliminary data.</text>
</comment>
<organism evidence="3 4">
    <name type="scientific">Galdieria partita</name>
    <dbReference type="NCBI Taxonomy" id="83374"/>
    <lineage>
        <taxon>Eukaryota</taxon>
        <taxon>Rhodophyta</taxon>
        <taxon>Bangiophyceae</taxon>
        <taxon>Galdieriales</taxon>
        <taxon>Galdieriaceae</taxon>
        <taxon>Galdieria</taxon>
    </lineage>
</organism>
<dbReference type="Pfam" id="PF14587">
    <property type="entry name" value="Glyco_hydr_30_2"/>
    <property type="match status" value="1"/>
</dbReference>
<protein>
    <recommendedName>
        <fullName evidence="2">Endo-beta-1,6-galactanase-like domain-containing protein</fullName>
    </recommendedName>
</protein>
<evidence type="ECO:0000259" key="2">
    <source>
        <dbReference type="Pfam" id="PF14587"/>
    </source>
</evidence>
<dbReference type="AlphaFoldDB" id="A0A9C7UPG5"/>
<dbReference type="PANTHER" id="PTHR42767">
    <property type="entry name" value="ENDO-BETA-1,6-GALACTANASE"/>
    <property type="match status" value="1"/>
</dbReference>
<evidence type="ECO:0000256" key="1">
    <source>
        <dbReference type="SAM" id="SignalP"/>
    </source>
</evidence>
<dbReference type="Proteomes" id="UP001061958">
    <property type="component" value="Unassembled WGS sequence"/>
</dbReference>
<dbReference type="EMBL" id="BQMJ01000019">
    <property type="protein sequence ID" value="GJQ10899.1"/>
    <property type="molecule type" value="Genomic_DNA"/>
</dbReference>
<proteinExistence type="predicted"/>
<reference evidence="3" key="2">
    <citation type="submission" date="2022-01" db="EMBL/GenBank/DDBJ databases">
        <authorList>
            <person name="Hirooka S."/>
            <person name="Miyagishima S.Y."/>
        </authorList>
    </citation>
    <scope>NUCLEOTIDE SEQUENCE</scope>
    <source>
        <strain evidence="3">NBRC 102759</strain>
    </source>
</reference>
<evidence type="ECO:0000313" key="4">
    <source>
        <dbReference type="Proteomes" id="UP001061958"/>
    </source>
</evidence>
<evidence type="ECO:0000313" key="3">
    <source>
        <dbReference type="EMBL" id="GJQ10899.1"/>
    </source>
</evidence>
<feature type="chain" id="PRO_5038866279" description="Endo-beta-1,6-galactanase-like domain-containing protein" evidence="1">
    <location>
        <begin position="23"/>
        <end position="494"/>
    </location>
</feature>
<dbReference type="InterPro" id="IPR039743">
    <property type="entry name" value="6GAL/EXGAL"/>
</dbReference>
<dbReference type="OrthoDB" id="2012278at2759"/>
<dbReference type="GO" id="GO:0004553">
    <property type="term" value="F:hydrolase activity, hydrolyzing O-glycosyl compounds"/>
    <property type="evidence" value="ECO:0007669"/>
    <property type="project" value="InterPro"/>
</dbReference>
<feature type="signal peptide" evidence="1">
    <location>
        <begin position="1"/>
        <end position="22"/>
    </location>
</feature>
<name>A0A9C7UPG5_9RHOD</name>
<keyword evidence="1" id="KW-0732">Signal</keyword>